<gene>
    <name evidence="5 11" type="primary">ftsZ</name>
    <name evidence="11" type="ORF">V2E24_00495</name>
</gene>
<comment type="caution">
    <text evidence="11">The sequence shown here is derived from an EMBL/GenBank/DDBJ whole genome shotgun (WGS) entry which is preliminary data.</text>
</comment>
<dbReference type="PANTHER" id="PTHR30314">
    <property type="entry name" value="CELL DIVISION PROTEIN FTSZ-RELATED"/>
    <property type="match status" value="1"/>
</dbReference>
<dbReference type="InterPro" id="IPR024757">
    <property type="entry name" value="FtsZ_C"/>
</dbReference>
<proteinExistence type="inferred from homology"/>
<dbReference type="GO" id="GO:0051301">
    <property type="term" value="P:cell division"/>
    <property type="evidence" value="ECO:0007669"/>
    <property type="project" value="UniProtKB-KW"/>
</dbReference>
<sequence length="410" mass="44703">MSFEPQNDLLSKPSNESTDKATQIANQNSANINLKVIGVGGAGNNAIAMLESNKFQNVEFIVANTDAQALFTNKCKNQIALGKESRGLGAGSDPQIGAKRAQESLRDVEEKIKGADVVIIAAGFGGGTGTGASPIIAEAAKNAGALTIAIVTTPFLIEGKKRTKAALEGIERLKTKVDSYIVVSNEKLLDNYGDVPVEDTFLYSNLYLKNIIVAIHDVLYRVGKINIDYADVRKVLDNAGLTLVGLGKASGKDRAVKAVQKAFDNNLYSTEITGAERFLINIQYDKTATLNEVRMAINKVNEILNKDPDVEDEIIIGQETLDTEEDIFQVSIIAGKVIEKKAKKENPVIQELNNELVQEQPMISVPTKEEVKNFDNQEPIIEKSATKELNDILELDMNESITEDDTSNWF</sequence>
<protein>
    <recommendedName>
        <fullName evidence="5 6">Cell division protein FtsZ</fullName>
    </recommendedName>
</protein>
<dbReference type="PANTHER" id="PTHR30314:SF3">
    <property type="entry name" value="MITOCHONDRIAL DIVISION PROTEIN FSZA"/>
    <property type="match status" value="1"/>
</dbReference>
<dbReference type="PRINTS" id="PR00423">
    <property type="entry name" value="CELLDVISFTSZ"/>
</dbReference>
<feature type="binding site" evidence="5">
    <location>
        <begin position="41"/>
        <end position="45"/>
    </location>
    <ligand>
        <name>GTP</name>
        <dbReference type="ChEBI" id="CHEBI:37565"/>
    </ligand>
</feature>
<dbReference type="Pfam" id="PF12327">
    <property type="entry name" value="FtsZ_C"/>
    <property type="match status" value="1"/>
</dbReference>
<dbReference type="HAMAP" id="MF_00909">
    <property type="entry name" value="FtsZ"/>
    <property type="match status" value="1"/>
</dbReference>
<keyword evidence="5 7" id="KW-0131">Cell cycle</keyword>
<feature type="domain" description="Tubulin/FtsZ 2-layer sandwich" evidence="10">
    <location>
        <begin position="225"/>
        <end position="346"/>
    </location>
</feature>
<dbReference type="EMBL" id="JAZDWZ010000001">
    <property type="protein sequence ID" value="MEE3928055.1"/>
    <property type="molecule type" value="Genomic_DNA"/>
</dbReference>
<dbReference type="InterPro" id="IPR003008">
    <property type="entry name" value="Tubulin_FtsZ_GTPase"/>
</dbReference>
<keyword evidence="2 5" id="KW-0547">Nucleotide-binding</keyword>
<feature type="binding site" evidence="5">
    <location>
        <position position="158"/>
    </location>
    <ligand>
        <name>GTP</name>
        <dbReference type="ChEBI" id="CHEBI:37565"/>
    </ligand>
</feature>
<evidence type="ECO:0000313" key="12">
    <source>
        <dbReference type="Proteomes" id="UP001344817"/>
    </source>
</evidence>
<feature type="binding site" evidence="5">
    <location>
        <position position="162"/>
    </location>
    <ligand>
        <name>GTP</name>
        <dbReference type="ChEBI" id="CHEBI:37565"/>
    </ligand>
</feature>
<accession>A0ABU7MKT6</accession>
<feature type="binding site" evidence="5">
    <location>
        <begin position="127"/>
        <end position="129"/>
    </location>
    <ligand>
        <name>GTP</name>
        <dbReference type="ChEBI" id="CHEBI:37565"/>
    </ligand>
</feature>
<dbReference type="SMART" id="SM00865">
    <property type="entry name" value="Tubulin_C"/>
    <property type="match status" value="1"/>
</dbReference>
<evidence type="ECO:0000256" key="7">
    <source>
        <dbReference type="RuleBase" id="RU000631"/>
    </source>
</evidence>
<evidence type="ECO:0000259" key="9">
    <source>
        <dbReference type="SMART" id="SM00864"/>
    </source>
</evidence>
<feature type="region of interest" description="Disordered" evidence="8">
    <location>
        <begin position="1"/>
        <end position="21"/>
    </location>
</feature>
<dbReference type="RefSeq" id="WP_330500470.1">
    <property type="nucleotide sequence ID" value="NZ_JAZDWZ010000001.1"/>
</dbReference>
<dbReference type="InterPro" id="IPR045061">
    <property type="entry name" value="FtsZ/CetZ"/>
</dbReference>
<keyword evidence="12" id="KW-1185">Reference proteome</keyword>
<keyword evidence="5 7" id="KW-0132">Cell division</keyword>
<dbReference type="Proteomes" id="UP001344817">
    <property type="component" value="Unassembled WGS sequence"/>
</dbReference>
<evidence type="ECO:0000256" key="2">
    <source>
        <dbReference type="ARBA" id="ARBA00022741"/>
    </source>
</evidence>
<dbReference type="InterPro" id="IPR000158">
    <property type="entry name" value="Cell_div_FtsZ"/>
</dbReference>
<evidence type="ECO:0000256" key="1">
    <source>
        <dbReference type="ARBA" id="ARBA00009690"/>
    </source>
</evidence>
<dbReference type="Gene3D" id="3.40.50.1440">
    <property type="entry name" value="Tubulin/FtsZ, GTPase domain"/>
    <property type="match status" value="1"/>
</dbReference>
<keyword evidence="4 5" id="KW-0717">Septation</keyword>
<dbReference type="GO" id="GO:0032259">
    <property type="term" value="P:methylation"/>
    <property type="evidence" value="ECO:0007669"/>
    <property type="project" value="UniProtKB-KW"/>
</dbReference>
<comment type="subunit">
    <text evidence="5">Homodimer. Polymerizes to form a dynamic ring structure in a strictly GTP-dependent manner. Interacts directly with several other division proteins.</text>
</comment>
<comment type="function">
    <text evidence="5 7">Essential cell division protein that forms a contractile ring structure (Z ring) at the future cell division site. The regulation of the ring assembly controls the timing and the location of cell division. One of the functions of the FtsZ ring is to recruit other cell division proteins to the septum to produce a new cell wall between the dividing cells. Binds GTP and shows GTPase activity.</text>
</comment>
<evidence type="ECO:0000256" key="8">
    <source>
        <dbReference type="SAM" id="MobiDB-lite"/>
    </source>
</evidence>
<reference evidence="11" key="1">
    <citation type="submission" date="2024-01" db="EMBL/GenBank/DDBJ databases">
        <title>Genome sequence of Mycoplasma ciconiae type strain DSM 25251.</title>
        <authorList>
            <person name="Spergser J."/>
        </authorList>
    </citation>
    <scope>NUCLEOTIDE SEQUENCE [LARGE SCALE GENOMIC DNA]</scope>
    <source>
        <strain evidence="11">DSM 25251</strain>
    </source>
</reference>
<comment type="subcellular location">
    <subcellularLocation>
        <location evidence="5">Cytoplasm</location>
    </subcellularLocation>
    <text evidence="5">Assembles at midcell at the inner surface of the cytoplasmic membrane.</text>
</comment>
<dbReference type="PROSITE" id="PS01134">
    <property type="entry name" value="FTSZ_1"/>
    <property type="match status" value="1"/>
</dbReference>
<keyword evidence="3 5" id="KW-0342">GTP-binding</keyword>
<feature type="binding site" evidence="5">
    <location>
        <position position="205"/>
    </location>
    <ligand>
        <name>GTP</name>
        <dbReference type="ChEBI" id="CHEBI:37565"/>
    </ligand>
</feature>
<name>A0ABU7MKT6_9BACT</name>
<dbReference type="InterPro" id="IPR036525">
    <property type="entry name" value="Tubulin/FtsZ_GTPase_sf"/>
</dbReference>
<dbReference type="InterPro" id="IPR018316">
    <property type="entry name" value="Tubulin/FtsZ_2-layer-sand-dom"/>
</dbReference>
<evidence type="ECO:0000256" key="3">
    <source>
        <dbReference type="ARBA" id="ARBA00023134"/>
    </source>
</evidence>
<dbReference type="SUPFAM" id="SSF52490">
    <property type="entry name" value="Tubulin nucleotide-binding domain-like"/>
    <property type="match status" value="1"/>
</dbReference>
<keyword evidence="5" id="KW-0963">Cytoplasm</keyword>
<evidence type="ECO:0000259" key="10">
    <source>
        <dbReference type="SMART" id="SM00865"/>
    </source>
</evidence>
<evidence type="ECO:0000313" key="11">
    <source>
        <dbReference type="EMBL" id="MEE3928055.1"/>
    </source>
</evidence>
<dbReference type="Pfam" id="PF00091">
    <property type="entry name" value="Tubulin"/>
    <property type="match status" value="1"/>
</dbReference>
<feature type="domain" description="Tubulin/FtsZ GTPase" evidence="9">
    <location>
        <begin position="33"/>
        <end position="223"/>
    </location>
</feature>
<evidence type="ECO:0000256" key="4">
    <source>
        <dbReference type="ARBA" id="ARBA00023210"/>
    </source>
</evidence>
<dbReference type="SUPFAM" id="SSF55307">
    <property type="entry name" value="Tubulin C-terminal domain-like"/>
    <property type="match status" value="1"/>
</dbReference>
<dbReference type="PROSITE" id="PS01135">
    <property type="entry name" value="FTSZ_2"/>
    <property type="match status" value="1"/>
</dbReference>
<comment type="similarity">
    <text evidence="1 5 7">Belongs to the FtsZ family.</text>
</comment>
<evidence type="ECO:0000256" key="5">
    <source>
        <dbReference type="HAMAP-Rule" id="MF_00909"/>
    </source>
</evidence>
<organism evidence="11 12">
    <name type="scientific">Mycoplasmopsis ciconiae</name>
    <dbReference type="NCBI Taxonomy" id="561067"/>
    <lineage>
        <taxon>Bacteria</taxon>
        <taxon>Bacillati</taxon>
        <taxon>Mycoplasmatota</taxon>
        <taxon>Mycoplasmoidales</taxon>
        <taxon>Metamycoplasmataceae</taxon>
        <taxon>Mycoplasmopsis</taxon>
    </lineage>
</organism>
<dbReference type="GO" id="GO:0008168">
    <property type="term" value="F:methyltransferase activity"/>
    <property type="evidence" value="ECO:0007669"/>
    <property type="project" value="UniProtKB-KW"/>
</dbReference>
<dbReference type="InterPro" id="IPR008280">
    <property type="entry name" value="Tub_FtsZ_C"/>
</dbReference>
<dbReference type="InterPro" id="IPR020805">
    <property type="entry name" value="Cell_div_FtsZ_CS"/>
</dbReference>
<evidence type="ECO:0000256" key="6">
    <source>
        <dbReference type="NCBIfam" id="TIGR00065"/>
    </source>
</evidence>
<dbReference type="SMART" id="SM00864">
    <property type="entry name" value="Tubulin"/>
    <property type="match status" value="1"/>
</dbReference>
<dbReference type="CDD" id="cd02201">
    <property type="entry name" value="FtsZ_type1"/>
    <property type="match status" value="1"/>
</dbReference>
<dbReference type="NCBIfam" id="TIGR00065">
    <property type="entry name" value="ftsZ"/>
    <property type="match status" value="1"/>
</dbReference>